<dbReference type="Proteomes" id="UP000708208">
    <property type="component" value="Unassembled WGS sequence"/>
</dbReference>
<dbReference type="OrthoDB" id="190375at2759"/>
<sequence length="169" mass="19585">MSDGILLDNTDTQDFNSGSKILKHLLKINILRMSNTPKKKRFGSNRRTTIRRLCEENEAQAEILLVNEKETKETKKDYKIENMKKEVGVVMDIMRKNIENIEERDNKLQDLEVISENLNNSSQSFRKNADALSEKNKRANRKMKIYVIIISLIVIVVVGAAVYFVFIHN</sequence>
<evidence type="ECO:0000313" key="5">
    <source>
        <dbReference type="EMBL" id="CAG7720142.1"/>
    </source>
</evidence>
<dbReference type="CDD" id="cd15843">
    <property type="entry name" value="R-SNARE"/>
    <property type="match status" value="1"/>
</dbReference>
<evidence type="ECO:0000313" key="6">
    <source>
        <dbReference type="Proteomes" id="UP000708208"/>
    </source>
</evidence>
<evidence type="ECO:0000256" key="1">
    <source>
        <dbReference type="PROSITE-ProRule" id="PRU00290"/>
    </source>
</evidence>
<keyword evidence="6" id="KW-1185">Reference proteome</keyword>
<feature type="domain" description="V-SNARE coiled-coil homology" evidence="4">
    <location>
        <begin position="79"/>
        <end position="139"/>
    </location>
</feature>
<reference evidence="5" key="1">
    <citation type="submission" date="2021-06" db="EMBL/GenBank/DDBJ databases">
        <authorList>
            <person name="Hodson N. C."/>
            <person name="Mongue J. A."/>
            <person name="Jaron S. K."/>
        </authorList>
    </citation>
    <scope>NUCLEOTIDE SEQUENCE</scope>
</reference>
<evidence type="ECO:0000259" key="4">
    <source>
        <dbReference type="PROSITE" id="PS50892"/>
    </source>
</evidence>
<dbReference type="InterPro" id="IPR016444">
    <property type="entry name" value="Synaptobrevin/VAMP"/>
</dbReference>
<gene>
    <name evidence="5" type="ORF">AFUS01_LOCUS9428</name>
</gene>
<keyword evidence="3" id="KW-0812">Transmembrane</keyword>
<protein>
    <recommendedName>
        <fullName evidence="4">V-SNARE coiled-coil homology domain-containing protein</fullName>
    </recommendedName>
</protein>
<dbReference type="InterPro" id="IPR042855">
    <property type="entry name" value="V_SNARE_CC"/>
</dbReference>
<dbReference type="AlphaFoldDB" id="A0A8J2JJP3"/>
<dbReference type="Pfam" id="PF00957">
    <property type="entry name" value="Synaptobrevin"/>
    <property type="match status" value="1"/>
</dbReference>
<keyword evidence="3" id="KW-1133">Transmembrane helix</keyword>
<accession>A0A8J2JJP3</accession>
<organism evidence="5 6">
    <name type="scientific">Allacma fusca</name>
    <dbReference type="NCBI Taxonomy" id="39272"/>
    <lineage>
        <taxon>Eukaryota</taxon>
        <taxon>Metazoa</taxon>
        <taxon>Ecdysozoa</taxon>
        <taxon>Arthropoda</taxon>
        <taxon>Hexapoda</taxon>
        <taxon>Collembola</taxon>
        <taxon>Symphypleona</taxon>
        <taxon>Sminthuridae</taxon>
        <taxon>Allacma</taxon>
    </lineage>
</organism>
<dbReference type="PANTHER" id="PTHR45701">
    <property type="entry name" value="SYNAPTOBREVIN FAMILY MEMBER"/>
    <property type="match status" value="1"/>
</dbReference>
<comment type="caution">
    <text evidence="5">The sequence shown here is derived from an EMBL/GenBank/DDBJ whole genome shotgun (WGS) entry which is preliminary data.</text>
</comment>
<feature type="transmembrane region" description="Helical" evidence="3">
    <location>
        <begin position="145"/>
        <end position="166"/>
    </location>
</feature>
<keyword evidence="3" id="KW-0472">Membrane</keyword>
<dbReference type="EMBL" id="CAJVCH010067690">
    <property type="protein sequence ID" value="CAG7720142.1"/>
    <property type="molecule type" value="Genomic_DNA"/>
</dbReference>
<keyword evidence="1 2" id="KW-0175">Coiled coil</keyword>
<proteinExistence type="predicted"/>
<evidence type="ECO:0000256" key="2">
    <source>
        <dbReference type="SAM" id="Coils"/>
    </source>
</evidence>
<dbReference type="PROSITE" id="PS50892">
    <property type="entry name" value="V_SNARE"/>
    <property type="match status" value="1"/>
</dbReference>
<name>A0A8J2JJP3_9HEXA</name>
<feature type="coiled-coil region" evidence="2">
    <location>
        <begin position="91"/>
        <end position="142"/>
    </location>
</feature>
<evidence type="ECO:0000256" key="3">
    <source>
        <dbReference type="SAM" id="Phobius"/>
    </source>
</evidence>